<sequence>MAKKTKTLGVNLPVPQNREDAVQALRDIGEANRQIARIEADMNDQMARLKAEAEKQATPLKEKVAAQTEGLKVWAEANRDALTAGGRTKTADLGTGKVSWRLRPPSVRITGADRVIEAIKKLGFSADFLRTKEEVNKEALLADPDRARMIAGVGIGTAGEDFIVEPFEADISAAVELARA</sequence>
<dbReference type="Proteomes" id="UP000247454">
    <property type="component" value="Unassembled WGS sequence"/>
</dbReference>
<dbReference type="OrthoDB" id="8141487at2"/>
<dbReference type="EMBL" id="QJTF01000012">
    <property type="protein sequence ID" value="PYE87527.1"/>
    <property type="molecule type" value="Genomic_DNA"/>
</dbReference>
<dbReference type="AlphaFoldDB" id="A0A318T1D7"/>
<dbReference type="Pfam" id="PF07352">
    <property type="entry name" value="Phage_Mu_Gam"/>
    <property type="match status" value="1"/>
</dbReference>
<name>A0A318T1D7_9HYPH</name>
<evidence type="ECO:0000313" key="3">
    <source>
        <dbReference type="Proteomes" id="UP000247454"/>
    </source>
</evidence>
<evidence type="ECO:0000313" key="2">
    <source>
        <dbReference type="EMBL" id="PYE87527.1"/>
    </source>
</evidence>
<feature type="coiled-coil region" evidence="1">
    <location>
        <begin position="21"/>
        <end position="55"/>
    </location>
</feature>
<dbReference type="Gene3D" id="1.20.5.170">
    <property type="match status" value="1"/>
</dbReference>
<dbReference type="GO" id="GO:0003690">
    <property type="term" value="F:double-stranded DNA binding"/>
    <property type="evidence" value="ECO:0007669"/>
    <property type="project" value="InterPro"/>
</dbReference>
<dbReference type="InterPro" id="IPR009951">
    <property type="entry name" value="Host-nuc_inhib_Gam"/>
</dbReference>
<proteinExistence type="predicted"/>
<protein>
    <submittedName>
        <fullName evidence="2">Phage host-nuclease inhibitor protein Gam</fullName>
    </submittedName>
</protein>
<comment type="caution">
    <text evidence="2">The sequence shown here is derived from an EMBL/GenBank/DDBJ whole genome shotgun (WGS) entry which is preliminary data.</text>
</comment>
<gene>
    <name evidence="2" type="ORF">C7477_11228</name>
</gene>
<accession>A0A318T1D7</accession>
<keyword evidence="1" id="KW-0175">Coiled coil</keyword>
<dbReference type="GO" id="GO:0042262">
    <property type="term" value="P:DNA protection"/>
    <property type="evidence" value="ECO:0007669"/>
    <property type="project" value="InterPro"/>
</dbReference>
<keyword evidence="3" id="KW-1185">Reference proteome</keyword>
<organism evidence="2 3">
    <name type="scientific">Phyllobacterium leguminum</name>
    <dbReference type="NCBI Taxonomy" id="314237"/>
    <lineage>
        <taxon>Bacteria</taxon>
        <taxon>Pseudomonadati</taxon>
        <taxon>Pseudomonadota</taxon>
        <taxon>Alphaproteobacteria</taxon>
        <taxon>Hyphomicrobiales</taxon>
        <taxon>Phyllobacteriaceae</taxon>
        <taxon>Phyllobacterium</taxon>
    </lineage>
</organism>
<dbReference type="SUPFAM" id="SSF161266">
    <property type="entry name" value="Gam-like"/>
    <property type="match status" value="1"/>
</dbReference>
<dbReference type="RefSeq" id="WP_110752087.1">
    <property type="nucleotide sequence ID" value="NZ_QJTF01000012.1"/>
</dbReference>
<reference evidence="2 3" key="1">
    <citation type="submission" date="2018-06" db="EMBL/GenBank/DDBJ databases">
        <title>Genomic Encyclopedia of Type Strains, Phase III (KMG-III): the genomes of soil and plant-associated and newly described type strains.</title>
        <authorList>
            <person name="Whitman W."/>
        </authorList>
    </citation>
    <scope>NUCLEOTIDE SEQUENCE [LARGE SCALE GENOMIC DNA]</scope>
    <source>
        <strain evidence="2 3">ORS 1419</strain>
    </source>
</reference>
<evidence type="ECO:0000256" key="1">
    <source>
        <dbReference type="SAM" id="Coils"/>
    </source>
</evidence>